<organism evidence="2 3">
    <name type="scientific">Trapa natans</name>
    <name type="common">Water chestnut</name>
    <dbReference type="NCBI Taxonomy" id="22666"/>
    <lineage>
        <taxon>Eukaryota</taxon>
        <taxon>Viridiplantae</taxon>
        <taxon>Streptophyta</taxon>
        <taxon>Embryophyta</taxon>
        <taxon>Tracheophyta</taxon>
        <taxon>Spermatophyta</taxon>
        <taxon>Magnoliopsida</taxon>
        <taxon>eudicotyledons</taxon>
        <taxon>Gunneridae</taxon>
        <taxon>Pentapetalae</taxon>
        <taxon>rosids</taxon>
        <taxon>malvids</taxon>
        <taxon>Myrtales</taxon>
        <taxon>Lythraceae</taxon>
        <taxon>Trapa</taxon>
    </lineage>
</organism>
<feature type="compositionally biased region" description="Basic and acidic residues" evidence="1">
    <location>
        <begin position="86"/>
        <end position="97"/>
    </location>
</feature>
<feature type="region of interest" description="Disordered" evidence="1">
    <location>
        <begin position="86"/>
        <end position="106"/>
    </location>
</feature>
<dbReference type="Proteomes" id="UP001346149">
    <property type="component" value="Unassembled WGS sequence"/>
</dbReference>
<accession>A0AAN7LVN7</accession>
<keyword evidence="3" id="KW-1185">Reference proteome</keyword>
<name>A0AAN7LVN7_TRANT</name>
<gene>
    <name evidence="2" type="ORF">SAY86_028884</name>
</gene>
<evidence type="ECO:0000256" key="1">
    <source>
        <dbReference type="SAM" id="MobiDB-lite"/>
    </source>
</evidence>
<proteinExistence type="predicted"/>
<comment type="caution">
    <text evidence="2">The sequence shown here is derived from an EMBL/GenBank/DDBJ whole genome shotgun (WGS) entry which is preliminary data.</text>
</comment>
<dbReference type="EMBL" id="JAXQNO010000006">
    <property type="protein sequence ID" value="KAK4796558.1"/>
    <property type="molecule type" value="Genomic_DNA"/>
</dbReference>
<reference evidence="2 3" key="1">
    <citation type="journal article" date="2023" name="Hortic Res">
        <title>Pangenome of water caltrop reveals structural variations and asymmetric subgenome divergence after allopolyploidization.</title>
        <authorList>
            <person name="Zhang X."/>
            <person name="Chen Y."/>
            <person name="Wang L."/>
            <person name="Yuan Y."/>
            <person name="Fang M."/>
            <person name="Shi L."/>
            <person name="Lu R."/>
            <person name="Comes H.P."/>
            <person name="Ma Y."/>
            <person name="Chen Y."/>
            <person name="Huang G."/>
            <person name="Zhou Y."/>
            <person name="Zheng Z."/>
            <person name="Qiu Y."/>
        </authorList>
    </citation>
    <scope>NUCLEOTIDE SEQUENCE [LARGE SCALE GENOMIC DNA]</scope>
    <source>
        <strain evidence="2">F231</strain>
    </source>
</reference>
<evidence type="ECO:0000313" key="2">
    <source>
        <dbReference type="EMBL" id="KAK4796558.1"/>
    </source>
</evidence>
<evidence type="ECO:0000313" key="3">
    <source>
        <dbReference type="Proteomes" id="UP001346149"/>
    </source>
</evidence>
<dbReference type="AlphaFoldDB" id="A0AAN7LVN7"/>
<protein>
    <submittedName>
        <fullName evidence="2">Uncharacterized protein</fullName>
    </submittedName>
</protein>
<sequence>MTLIFMAAEEAGQTDLARRKWVDFPCLQLPVVTSKGMALQGCRGRRGREAAADREGRVGETVSRVLAAARLWVLVVAVERETAADRLSAHQEGRVEEPDSGELVEA</sequence>